<dbReference type="Proteomes" id="UP000015241">
    <property type="component" value="Unassembled WGS sequence"/>
</dbReference>
<accession>S8DZJ8</accession>
<keyword evidence="5" id="KW-1185">Reference proteome</keyword>
<protein>
    <submittedName>
        <fullName evidence="4">Uncharacterized protein</fullName>
    </submittedName>
</protein>
<sequence length="577" mass="67107">MTSIHGQDTQPGSTGVHKRYRHPFTKRIEDFDNYGIEQDDPTDKDTPRTLIELRMCALSAAIREKPDWWQKFEDEQVQAKWREEIKLQQKDLHPSLQLTDNLINYIMGELRGYAALRDPGTGIEPGPYERIWKSDWLIPSSLRAELLAAVAPLESAPEATKDWHPGSDGKVLDLVHPSLYHVVYGRTLDRTSSKPLRPRPSDVASMFRSERFQWLPSEFHVQDDGTVRLVSPYINNIHPEDHKAVVDVVQRLLESAVPMFERVLSDLGRERQLPTRLDLQGDKFPQCIWPNKVNYYQQFVNEHLDKAGTQIWPDCKPTYDGGLNEVKKTVDLRGEMIQVIVKLANIVLTPEKPVYGGGTWHVEGMDNEAIVSTFIYYYDVENITESTLSFRNAVNEPRYHAQYDSYCMYRLYGMRRHAYIRLLSTICHLTLLYRDDICVQDIGTATTQEDRCIAFPNLYQHLVSPFRLADATKPGHRKILVFFLVDPNITIPSATTVAPQQDAWIRRALEGTGLWQRLPVELQEYIWEWLDPMTGEQARHYREQLMEERTLNVKTINTERFGTMFNLWCVLYRRQRE</sequence>
<dbReference type="Pfam" id="PF14033">
    <property type="entry name" value="DUF4246"/>
    <property type="match status" value="1"/>
</dbReference>
<dbReference type="InterPro" id="IPR049192">
    <property type="entry name" value="DUF4246_C"/>
</dbReference>
<dbReference type="PANTHER" id="PTHR33119:SF1">
    <property type="entry name" value="FE2OG DIOXYGENASE DOMAIN-CONTAINING PROTEIN"/>
    <property type="match status" value="1"/>
</dbReference>
<proteinExistence type="predicted"/>
<dbReference type="HOGENOM" id="CLU_012066_3_2_1"/>
<dbReference type="eggNOG" id="ENOG502QQIE">
    <property type="taxonomic scope" value="Eukaryota"/>
</dbReference>
<evidence type="ECO:0000256" key="1">
    <source>
        <dbReference type="SAM" id="MobiDB-lite"/>
    </source>
</evidence>
<dbReference type="PANTHER" id="PTHR33119">
    <property type="entry name" value="IFI3P"/>
    <property type="match status" value="1"/>
</dbReference>
<dbReference type="Pfam" id="PF21666">
    <property type="entry name" value="DUF4246_N"/>
    <property type="match status" value="1"/>
</dbReference>
<feature type="region of interest" description="Disordered" evidence="1">
    <location>
        <begin position="1"/>
        <end position="21"/>
    </location>
</feature>
<evidence type="ECO:0000313" key="4">
    <source>
        <dbReference type="EMBL" id="EPS98411.1"/>
    </source>
</evidence>
<name>S8DZJ8_FOMSC</name>
<dbReference type="EMBL" id="KE504166">
    <property type="protein sequence ID" value="EPS98411.1"/>
    <property type="molecule type" value="Genomic_DNA"/>
</dbReference>
<evidence type="ECO:0000313" key="5">
    <source>
        <dbReference type="Proteomes" id="UP000015241"/>
    </source>
</evidence>
<dbReference type="InParanoid" id="S8DZJ8"/>
<feature type="domain" description="DUF4246" evidence="2">
    <location>
        <begin position="101"/>
        <end position="507"/>
    </location>
</feature>
<feature type="domain" description="DUF4246" evidence="3">
    <location>
        <begin position="35"/>
        <end position="84"/>
    </location>
</feature>
<reference evidence="4 5" key="1">
    <citation type="journal article" date="2012" name="Science">
        <title>The Paleozoic origin of enzymatic lignin decomposition reconstructed from 31 fungal genomes.</title>
        <authorList>
            <person name="Floudas D."/>
            <person name="Binder M."/>
            <person name="Riley R."/>
            <person name="Barry K."/>
            <person name="Blanchette R.A."/>
            <person name="Henrissat B."/>
            <person name="Martinez A.T."/>
            <person name="Otillar R."/>
            <person name="Spatafora J.W."/>
            <person name="Yadav J.S."/>
            <person name="Aerts A."/>
            <person name="Benoit I."/>
            <person name="Boyd A."/>
            <person name="Carlson A."/>
            <person name="Copeland A."/>
            <person name="Coutinho P.M."/>
            <person name="de Vries R.P."/>
            <person name="Ferreira P."/>
            <person name="Findley K."/>
            <person name="Foster B."/>
            <person name="Gaskell J."/>
            <person name="Glotzer D."/>
            <person name="Gorecki P."/>
            <person name="Heitman J."/>
            <person name="Hesse C."/>
            <person name="Hori C."/>
            <person name="Igarashi K."/>
            <person name="Jurgens J.A."/>
            <person name="Kallen N."/>
            <person name="Kersten P."/>
            <person name="Kohler A."/>
            <person name="Kuees U."/>
            <person name="Kumar T.K.A."/>
            <person name="Kuo A."/>
            <person name="LaButti K."/>
            <person name="Larrondo L.F."/>
            <person name="Lindquist E."/>
            <person name="Ling A."/>
            <person name="Lombard V."/>
            <person name="Lucas S."/>
            <person name="Lundell T."/>
            <person name="Martin R."/>
            <person name="McLaughlin D.J."/>
            <person name="Morgenstern I."/>
            <person name="Morin E."/>
            <person name="Murat C."/>
            <person name="Nagy L.G."/>
            <person name="Nolan M."/>
            <person name="Ohm R.A."/>
            <person name="Patyshakuliyeva A."/>
            <person name="Rokas A."/>
            <person name="Ruiz-Duenas F.J."/>
            <person name="Sabat G."/>
            <person name="Salamov A."/>
            <person name="Samejima M."/>
            <person name="Schmutz J."/>
            <person name="Slot J.C."/>
            <person name="St John F."/>
            <person name="Stenlid J."/>
            <person name="Sun H."/>
            <person name="Sun S."/>
            <person name="Syed K."/>
            <person name="Tsang A."/>
            <person name="Wiebenga A."/>
            <person name="Young D."/>
            <person name="Pisabarro A."/>
            <person name="Eastwood D.C."/>
            <person name="Martin F."/>
            <person name="Cullen D."/>
            <person name="Grigoriev I.V."/>
            <person name="Hibbett D.S."/>
        </authorList>
    </citation>
    <scope>NUCLEOTIDE SEQUENCE</scope>
    <source>
        <strain evidence="5">FP-58527</strain>
    </source>
</reference>
<dbReference type="InterPro" id="IPR049207">
    <property type="entry name" value="DUF4246_N"/>
</dbReference>
<evidence type="ECO:0000259" key="2">
    <source>
        <dbReference type="Pfam" id="PF14033"/>
    </source>
</evidence>
<dbReference type="AlphaFoldDB" id="S8DZJ8"/>
<organism evidence="4 5">
    <name type="scientific">Fomitopsis schrenkii</name>
    <name type="common">Brown rot fungus</name>
    <dbReference type="NCBI Taxonomy" id="2126942"/>
    <lineage>
        <taxon>Eukaryota</taxon>
        <taxon>Fungi</taxon>
        <taxon>Dikarya</taxon>
        <taxon>Basidiomycota</taxon>
        <taxon>Agaricomycotina</taxon>
        <taxon>Agaricomycetes</taxon>
        <taxon>Polyporales</taxon>
        <taxon>Fomitopsis</taxon>
    </lineage>
</organism>
<dbReference type="STRING" id="743788.S8DZJ8"/>
<feature type="compositionally biased region" description="Polar residues" evidence="1">
    <location>
        <begin position="1"/>
        <end position="13"/>
    </location>
</feature>
<gene>
    <name evidence="4" type="ORF">FOMPIDRAFT_1126815</name>
</gene>
<dbReference type="OrthoDB" id="415532at2759"/>
<dbReference type="InterPro" id="IPR025340">
    <property type="entry name" value="DUF4246"/>
</dbReference>
<evidence type="ECO:0000259" key="3">
    <source>
        <dbReference type="Pfam" id="PF21666"/>
    </source>
</evidence>